<reference evidence="1" key="1">
    <citation type="journal article" date="2017" name="Appl. Environ. Microbiol.">
        <title>Molecular characterization of an Endozoicomonas-like organism causing infection in king scallop Pecten maximus L.</title>
        <authorList>
            <person name="Cano I."/>
            <person name="van Aerle R."/>
            <person name="Ross S."/>
            <person name="Verner-Jeffreys D.W."/>
            <person name="Paley R.K."/>
            <person name="Rimmer G."/>
            <person name="Ryder D."/>
            <person name="Hooper P."/>
            <person name="Stone D."/>
            <person name="Feist S.W."/>
        </authorList>
    </citation>
    <scope>NUCLEOTIDE SEQUENCE</scope>
</reference>
<accession>A0A2H9T7S8</accession>
<dbReference type="AlphaFoldDB" id="A0A2H9T7S8"/>
<organism evidence="1">
    <name type="scientific">invertebrate metagenome</name>
    <dbReference type="NCBI Taxonomy" id="1711999"/>
    <lineage>
        <taxon>unclassified sequences</taxon>
        <taxon>metagenomes</taxon>
        <taxon>organismal metagenomes</taxon>
    </lineage>
</organism>
<protein>
    <submittedName>
        <fullName evidence="1">Uncharacterized protein</fullName>
    </submittedName>
</protein>
<comment type="caution">
    <text evidence="1">The sequence shown here is derived from an EMBL/GenBank/DDBJ whole genome shotgun (WGS) entry which is preliminary data.</text>
</comment>
<gene>
    <name evidence="1" type="ORF">CI610_01745</name>
</gene>
<proteinExistence type="predicted"/>
<dbReference type="EMBL" id="NSIT01000080">
    <property type="protein sequence ID" value="PJE79280.1"/>
    <property type="molecule type" value="Genomic_DNA"/>
</dbReference>
<sequence>MLSLSYKPNTYQTADNLLPTGNSLYQSRPGFSQVVEGNIQRAVSWETTCLLELYGGLYIWDRGILEKLGKNASLQLSASPFMALKTLSNREKRLYVGNGETLFYIRRETIDDGTTVKHFLIHTFENELTDKDNKSYKLPQADIVATWHNRLWAADGTNIIYHCTNDKPNHWDPINAIAIQGGSQSTVTGLFPLGDRLIISTPASLWQITGNSPYNWQVNQVVYGHGAINTEAGTTDGHRFYYMDGQGIYELGRMESVSDPIKKLFETPDSTASLQLDSKGIYLYALINRRLMVYNTHAQYWGEIKPSNPDDTFKGIIIIGGNMAVYGDNGLWLESSDYAPDCLLNGEEQPVSSKLRSWSIQPNEYGSAALNRIYINVEGGYQGTADYRVYKNRQSAPIAEDRFSTWLFIPQELPINKEEILYREGSEQHFIEIPLNISAKTFEHEVEAKGFIKFHGFDPRYQFTERIDKA</sequence>
<name>A0A2H9T7S8_9ZZZZ</name>
<evidence type="ECO:0000313" key="1">
    <source>
        <dbReference type="EMBL" id="PJE79280.1"/>
    </source>
</evidence>